<name>A0A1Y6EY90_9SPHN</name>
<proteinExistence type="predicted"/>
<accession>A0A1Y6EY90</accession>
<protein>
    <submittedName>
        <fullName evidence="1">Uncharacterized protein</fullName>
    </submittedName>
</protein>
<keyword evidence="2" id="KW-1185">Reference proteome</keyword>
<dbReference type="GeneID" id="303001517"/>
<dbReference type="EMBL" id="FXWL01000001">
    <property type="protein sequence ID" value="SMQ66221.1"/>
    <property type="molecule type" value="Genomic_DNA"/>
</dbReference>
<gene>
    <name evidence="1" type="ORF">SAMN06295984_1459</name>
</gene>
<dbReference type="Proteomes" id="UP000194469">
    <property type="component" value="Unassembled WGS sequence"/>
</dbReference>
<sequence length="60" mass="6911">MEPIRDAIYYEQLARVARLKADASDDPFLARRLREAAIRNERLARRLRREEEGGAPEASA</sequence>
<organism evidence="1 2">
    <name type="scientific">Sphingopyxis terrae subsp. ummariensis</name>
    <dbReference type="NCBI Taxonomy" id="429001"/>
    <lineage>
        <taxon>Bacteria</taxon>
        <taxon>Pseudomonadati</taxon>
        <taxon>Pseudomonadota</taxon>
        <taxon>Alphaproteobacteria</taxon>
        <taxon>Sphingomonadales</taxon>
        <taxon>Sphingomonadaceae</taxon>
        <taxon>Sphingopyxis</taxon>
    </lineage>
</organism>
<reference evidence="2" key="1">
    <citation type="submission" date="2017-04" db="EMBL/GenBank/DDBJ databases">
        <authorList>
            <person name="Varghese N."/>
            <person name="Submissions S."/>
        </authorList>
    </citation>
    <scope>NUCLEOTIDE SEQUENCE [LARGE SCALE GENOMIC DNA]</scope>
    <source>
        <strain evidence="2">UI2</strain>
    </source>
</reference>
<dbReference type="RefSeq" id="WP_003041716.1">
    <property type="nucleotide sequence ID" value="NZ_FXWL01000001.1"/>
</dbReference>
<evidence type="ECO:0000313" key="1">
    <source>
        <dbReference type="EMBL" id="SMQ66221.1"/>
    </source>
</evidence>
<dbReference type="AlphaFoldDB" id="A0A1Y6EY90"/>
<evidence type="ECO:0000313" key="2">
    <source>
        <dbReference type="Proteomes" id="UP000194469"/>
    </source>
</evidence>